<sequence>MAASVVVARSRSFVLPWRLPVRSSWHAVWPQQERPMHRAARRAVPAAPQPVQACLSTHYPEEQSAPAPPEDARELVYNVLSAVPSKREARHFLKRFMGKGPASATPSTMGLAGGHDPVELLLERRALFGALVLVPAQLTAPGPRNSEDAIRMRIARVLLRMQRLGLQPIVLLDDMDAGTFSDPPLSPSAHRTRMRAAMCTFAATLDRAGARARPLELDTFGWRNGTRAKENVMVPDAVGGRRGRHEDAAYDAAYQRRALRDAARLSVRMLPIQAAAALHQIPILAPCAVSADGQVRATSSAAALIALARAVGQPAAELSSAMPPVHRLMMVNEHGGLPCHALVNLTDEAARIRRDLAGVENRPHRRTLWLADHCLASLPASASALAVSTENPSALVSNLITDKPAWSPSLPKEIKPWPATSPPRLLSSSGSSVAANYTVLRRGMRLRTYRSLDDLDRAALFHLLEQSFGRQLNADTYWARLGAQHAGTVVAGDYQGAAVMTAEPTDEQATARMVYLDKFAVSPDSQGLGVADIVWNRMRHDFPVAAWRSRRDNGVNGWYFDRADGHSRVADTNWVAFWYGQPTAAGLDPLAASEYIARQIPASFR</sequence>
<evidence type="ECO:0000313" key="16">
    <source>
        <dbReference type="EMBL" id="RKP05220.1"/>
    </source>
</evidence>
<dbReference type="OrthoDB" id="5585968at2759"/>
<dbReference type="Proteomes" id="UP000271241">
    <property type="component" value="Unassembled WGS sequence"/>
</dbReference>
<dbReference type="AlphaFoldDB" id="A0A4P9XJ48"/>
<dbReference type="EMBL" id="KZ993212">
    <property type="protein sequence ID" value="RKP05220.1"/>
    <property type="molecule type" value="Genomic_DNA"/>
</dbReference>
<keyword evidence="9" id="KW-0809">Transit peptide</keyword>
<dbReference type="PROSITE" id="PS51731">
    <property type="entry name" value="GNAT_NAGS"/>
    <property type="match status" value="1"/>
</dbReference>
<comment type="catalytic activity">
    <reaction evidence="14">
        <text>L-glutamate + acetyl-CoA = N-acetyl-L-glutamate + CoA + H(+)</text>
        <dbReference type="Rhea" id="RHEA:24292"/>
        <dbReference type="ChEBI" id="CHEBI:15378"/>
        <dbReference type="ChEBI" id="CHEBI:29985"/>
        <dbReference type="ChEBI" id="CHEBI:44337"/>
        <dbReference type="ChEBI" id="CHEBI:57287"/>
        <dbReference type="ChEBI" id="CHEBI:57288"/>
        <dbReference type="EC" id="2.3.1.1"/>
    </reaction>
</comment>
<dbReference type="STRING" id="78915.A0A4P9XJ48"/>
<dbReference type="GO" id="GO:0005759">
    <property type="term" value="C:mitochondrial matrix"/>
    <property type="evidence" value="ECO:0007669"/>
    <property type="project" value="TreeGrafter"/>
</dbReference>
<evidence type="ECO:0000256" key="13">
    <source>
        <dbReference type="ARBA" id="ARBA00033251"/>
    </source>
</evidence>
<dbReference type="SUPFAM" id="SSF55729">
    <property type="entry name" value="Acyl-CoA N-acyltransferases (Nat)"/>
    <property type="match status" value="1"/>
</dbReference>
<evidence type="ECO:0000256" key="4">
    <source>
        <dbReference type="ARBA" id="ARBA00008694"/>
    </source>
</evidence>
<keyword evidence="10" id="KW-0496">Mitochondrion</keyword>
<reference evidence="17" key="1">
    <citation type="journal article" date="2018" name="Nat. Microbiol.">
        <title>Leveraging single-cell genomics to expand the fungal tree of life.</title>
        <authorList>
            <person name="Ahrendt S.R."/>
            <person name="Quandt C.A."/>
            <person name="Ciobanu D."/>
            <person name="Clum A."/>
            <person name="Salamov A."/>
            <person name="Andreopoulos B."/>
            <person name="Cheng J.F."/>
            <person name="Woyke T."/>
            <person name="Pelin A."/>
            <person name="Henrissat B."/>
            <person name="Reynolds N.K."/>
            <person name="Benny G.L."/>
            <person name="Smith M.E."/>
            <person name="James T.Y."/>
            <person name="Grigoriev I.V."/>
        </authorList>
    </citation>
    <scope>NUCLEOTIDE SEQUENCE [LARGE SCALE GENOMIC DNA]</scope>
    <source>
        <strain evidence="17">RSA 1356</strain>
    </source>
</reference>
<dbReference type="InterPro" id="IPR036393">
    <property type="entry name" value="AceGlu_kinase-like_sf"/>
</dbReference>
<evidence type="ECO:0000256" key="9">
    <source>
        <dbReference type="ARBA" id="ARBA00022946"/>
    </source>
</evidence>
<accession>A0A4P9XJ48</accession>
<evidence type="ECO:0000256" key="10">
    <source>
        <dbReference type="ARBA" id="ARBA00023128"/>
    </source>
</evidence>
<keyword evidence="11" id="KW-0012">Acyltransferase</keyword>
<dbReference type="EC" id="2.3.1.1" evidence="5"/>
<dbReference type="PANTHER" id="PTHR23342:SF4">
    <property type="entry name" value="AMINO-ACID ACETYLTRANSFERASE, MITOCHONDRIAL"/>
    <property type="match status" value="1"/>
</dbReference>
<evidence type="ECO:0000256" key="2">
    <source>
        <dbReference type="ARBA" id="ARBA00004173"/>
    </source>
</evidence>
<proteinExistence type="inferred from homology"/>
<protein>
    <recommendedName>
        <fullName evidence="6">Amino-acid acetyltransferase, mitochondrial</fullName>
        <ecNumber evidence="5">2.3.1.1</ecNumber>
    </recommendedName>
    <alternativeName>
        <fullName evidence="12">Glutamate N-acetyltransferase</fullName>
    </alternativeName>
    <alternativeName>
        <fullName evidence="13">N-acetylglutamate synthase</fullName>
    </alternativeName>
</protein>
<feature type="domain" description="N-acetyltransferase" evidence="15">
    <location>
        <begin position="444"/>
        <end position="602"/>
    </location>
</feature>
<keyword evidence="8" id="KW-0808">Transferase</keyword>
<evidence type="ECO:0000256" key="6">
    <source>
        <dbReference type="ARBA" id="ARBA00018802"/>
    </source>
</evidence>
<dbReference type="Gene3D" id="3.40.630.30">
    <property type="match status" value="1"/>
</dbReference>
<dbReference type="Pfam" id="PF04768">
    <property type="entry name" value="NAT"/>
    <property type="match status" value="1"/>
</dbReference>
<comment type="function">
    <text evidence="1">N-acetylglutamate synthase involved in arginine biosynthesis.</text>
</comment>
<comment type="subcellular location">
    <subcellularLocation>
        <location evidence="2">Mitochondrion</location>
    </subcellularLocation>
</comment>
<dbReference type="InterPro" id="IPR006855">
    <property type="entry name" value="Vertebrate-like_GNAT_dom"/>
</dbReference>
<evidence type="ECO:0000256" key="14">
    <source>
        <dbReference type="ARBA" id="ARBA00048372"/>
    </source>
</evidence>
<comment type="similarity">
    <text evidence="4">Belongs to the acetyltransferase family.</text>
</comment>
<organism evidence="16 17">
    <name type="scientific">Thamnocephalis sphaerospora</name>
    <dbReference type="NCBI Taxonomy" id="78915"/>
    <lineage>
        <taxon>Eukaryota</taxon>
        <taxon>Fungi</taxon>
        <taxon>Fungi incertae sedis</taxon>
        <taxon>Zoopagomycota</taxon>
        <taxon>Zoopagomycotina</taxon>
        <taxon>Zoopagomycetes</taxon>
        <taxon>Zoopagales</taxon>
        <taxon>Sigmoideomycetaceae</taxon>
        <taxon>Thamnocephalis</taxon>
    </lineage>
</organism>
<keyword evidence="7" id="KW-0028">Amino-acid biosynthesis</keyword>
<dbReference type="GO" id="GO:0006592">
    <property type="term" value="P:ornithine biosynthetic process"/>
    <property type="evidence" value="ECO:0007669"/>
    <property type="project" value="TreeGrafter"/>
</dbReference>
<evidence type="ECO:0000256" key="8">
    <source>
        <dbReference type="ARBA" id="ARBA00022679"/>
    </source>
</evidence>
<comment type="pathway">
    <text evidence="3">Amino-acid biosynthesis; L-arginine biosynthesis; N(2)-acetyl-L-ornithine from L-glutamate: step 1/4.</text>
</comment>
<dbReference type="InterPro" id="IPR016181">
    <property type="entry name" value="Acyl_CoA_acyltransferase"/>
</dbReference>
<evidence type="ECO:0000313" key="17">
    <source>
        <dbReference type="Proteomes" id="UP000271241"/>
    </source>
</evidence>
<dbReference type="GO" id="GO:0006526">
    <property type="term" value="P:L-arginine biosynthetic process"/>
    <property type="evidence" value="ECO:0007669"/>
    <property type="project" value="UniProtKB-UniPathway"/>
</dbReference>
<name>A0A4P9XJ48_9FUNG</name>
<evidence type="ECO:0000256" key="1">
    <source>
        <dbReference type="ARBA" id="ARBA00002294"/>
    </source>
</evidence>
<dbReference type="Gene3D" id="3.40.1160.10">
    <property type="entry name" value="Acetylglutamate kinase-like"/>
    <property type="match status" value="1"/>
</dbReference>
<dbReference type="GO" id="GO:0004042">
    <property type="term" value="F:L-glutamate N-acetyltransferase activity"/>
    <property type="evidence" value="ECO:0007669"/>
    <property type="project" value="TreeGrafter"/>
</dbReference>
<keyword evidence="17" id="KW-1185">Reference proteome</keyword>
<evidence type="ECO:0000256" key="12">
    <source>
        <dbReference type="ARBA" id="ARBA00030346"/>
    </source>
</evidence>
<gene>
    <name evidence="16" type="ORF">THASP1DRAFT_32939</name>
</gene>
<dbReference type="UniPathway" id="UPA00068"/>
<evidence type="ECO:0000256" key="5">
    <source>
        <dbReference type="ARBA" id="ARBA00012697"/>
    </source>
</evidence>
<evidence type="ECO:0000256" key="11">
    <source>
        <dbReference type="ARBA" id="ARBA00023315"/>
    </source>
</evidence>
<evidence type="ECO:0000256" key="3">
    <source>
        <dbReference type="ARBA" id="ARBA00004925"/>
    </source>
</evidence>
<dbReference type="PANTHER" id="PTHR23342">
    <property type="entry name" value="N-ACETYLGLUTAMATE SYNTHASE"/>
    <property type="match status" value="1"/>
</dbReference>
<evidence type="ECO:0000259" key="15">
    <source>
        <dbReference type="PROSITE" id="PS51731"/>
    </source>
</evidence>
<evidence type="ECO:0000256" key="7">
    <source>
        <dbReference type="ARBA" id="ARBA00022605"/>
    </source>
</evidence>